<keyword evidence="5 7" id="KW-0456">Lyase</keyword>
<evidence type="ECO:0000256" key="3">
    <source>
        <dbReference type="ARBA" id="ARBA00012992"/>
    </source>
</evidence>
<dbReference type="GO" id="GO:0006531">
    <property type="term" value="P:aspartate metabolic process"/>
    <property type="evidence" value="ECO:0007669"/>
    <property type="project" value="InterPro"/>
</dbReference>
<keyword evidence="11" id="KW-1185">Reference proteome</keyword>
<evidence type="ECO:0000259" key="8">
    <source>
        <dbReference type="Pfam" id="PF00206"/>
    </source>
</evidence>
<dbReference type="Gene3D" id="1.10.275.10">
    <property type="entry name" value="Fumarase/aspartase (N-terminal domain)"/>
    <property type="match status" value="1"/>
</dbReference>
<feature type="domain" description="Fumarate lyase N-terminal" evidence="8">
    <location>
        <begin position="15"/>
        <end position="344"/>
    </location>
</feature>
<dbReference type="Gene3D" id="1.10.40.30">
    <property type="entry name" value="Fumarase/aspartase (C-terminal domain)"/>
    <property type="match status" value="1"/>
</dbReference>
<evidence type="ECO:0000256" key="6">
    <source>
        <dbReference type="NCBIfam" id="TIGR00839"/>
    </source>
</evidence>
<evidence type="ECO:0000256" key="4">
    <source>
        <dbReference type="ARBA" id="ARBA00016146"/>
    </source>
</evidence>
<name>A0A1E5LA63_9FIRM</name>
<evidence type="ECO:0000256" key="2">
    <source>
        <dbReference type="ARBA" id="ARBA00005596"/>
    </source>
</evidence>
<gene>
    <name evidence="10" type="ORF">BHU72_01820</name>
</gene>
<dbReference type="RefSeq" id="WP_069700894.1">
    <property type="nucleotide sequence ID" value="NZ_MJAT01000001.1"/>
</dbReference>
<dbReference type="OrthoDB" id="9802809at2"/>
<dbReference type="NCBIfam" id="NF008909">
    <property type="entry name" value="PRK12273.1"/>
    <property type="match status" value="1"/>
</dbReference>
<dbReference type="FunFam" id="1.10.40.30:FF:000002">
    <property type="entry name" value="Fumarate hydratase class II"/>
    <property type="match status" value="1"/>
</dbReference>
<evidence type="ECO:0000313" key="11">
    <source>
        <dbReference type="Proteomes" id="UP000095255"/>
    </source>
</evidence>
<dbReference type="CDD" id="cd01357">
    <property type="entry name" value="Aspartase"/>
    <property type="match status" value="1"/>
</dbReference>
<organism evidence="10 11">
    <name type="scientific">Desulfuribacillus stibiiarsenatis</name>
    <dbReference type="NCBI Taxonomy" id="1390249"/>
    <lineage>
        <taxon>Bacteria</taxon>
        <taxon>Bacillati</taxon>
        <taxon>Bacillota</taxon>
        <taxon>Desulfuribacillia</taxon>
        <taxon>Desulfuribacillales</taxon>
        <taxon>Desulfuribacillaceae</taxon>
        <taxon>Desulfuribacillus</taxon>
    </lineage>
</organism>
<comment type="catalytic activity">
    <reaction evidence="1 7">
        <text>L-aspartate = fumarate + NH4(+)</text>
        <dbReference type="Rhea" id="RHEA:16601"/>
        <dbReference type="ChEBI" id="CHEBI:28938"/>
        <dbReference type="ChEBI" id="CHEBI:29806"/>
        <dbReference type="ChEBI" id="CHEBI:29991"/>
        <dbReference type="EC" id="4.3.1.1"/>
    </reaction>
</comment>
<protein>
    <recommendedName>
        <fullName evidence="4 6">Aspartate ammonia-lyase</fullName>
        <shortName evidence="7">Aspartase</shortName>
        <ecNumber evidence="3 6">4.3.1.1</ecNumber>
    </recommendedName>
</protein>
<dbReference type="InterPro" id="IPR020557">
    <property type="entry name" value="Fumarate_lyase_CS"/>
</dbReference>
<dbReference type="Pfam" id="PF10415">
    <property type="entry name" value="FumaraseC_C"/>
    <property type="match status" value="1"/>
</dbReference>
<dbReference type="InterPro" id="IPR022761">
    <property type="entry name" value="Fumarate_lyase_N"/>
</dbReference>
<dbReference type="Pfam" id="PF00206">
    <property type="entry name" value="Lyase_1"/>
    <property type="match status" value="1"/>
</dbReference>
<proteinExistence type="inferred from homology"/>
<feature type="domain" description="Fumarase C C-terminal" evidence="9">
    <location>
        <begin position="410"/>
        <end position="463"/>
    </location>
</feature>
<evidence type="ECO:0000256" key="5">
    <source>
        <dbReference type="ARBA" id="ARBA00023239"/>
    </source>
</evidence>
<dbReference type="PRINTS" id="PR00149">
    <property type="entry name" value="FUMRATELYASE"/>
</dbReference>
<dbReference type="PROSITE" id="PS00163">
    <property type="entry name" value="FUMARATE_LYASES"/>
    <property type="match status" value="1"/>
</dbReference>
<comment type="caution">
    <text evidence="10">The sequence shown here is derived from an EMBL/GenBank/DDBJ whole genome shotgun (WGS) entry which is preliminary data.</text>
</comment>
<evidence type="ECO:0000256" key="1">
    <source>
        <dbReference type="ARBA" id="ARBA00001494"/>
    </source>
</evidence>
<dbReference type="InterPro" id="IPR018951">
    <property type="entry name" value="Fumarase_C_C"/>
</dbReference>
<dbReference type="InterPro" id="IPR000362">
    <property type="entry name" value="Fumarate_lyase_fam"/>
</dbReference>
<dbReference type="EC" id="4.3.1.1" evidence="3 6"/>
<dbReference type="EMBL" id="MJAT01000001">
    <property type="protein sequence ID" value="OEH87016.1"/>
    <property type="molecule type" value="Genomic_DNA"/>
</dbReference>
<evidence type="ECO:0000259" key="9">
    <source>
        <dbReference type="Pfam" id="PF10415"/>
    </source>
</evidence>
<comment type="similarity">
    <text evidence="2 7">Belongs to the class-II fumarase/aspartase family. Aspartase subfamily.</text>
</comment>
<dbReference type="PRINTS" id="PR00145">
    <property type="entry name" value="ARGSUCLYASE"/>
</dbReference>
<dbReference type="FunFam" id="1.20.200.10:FF:000001">
    <property type="entry name" value="Fumarate hydratase, mitochondrial"/>
    <property type="match status" value="1"/>
</dbReference>
<dbReference type="SUPFAM" id="SSF48557">
    <property type="entry name" value="L-aspartase-like"/>
    <property type="match status" value="1"/>
</dbReference>
<dbReference type="GO" id="GO:0006099">
    <property type="term" value="P:tricarboxylic acid cycle"/>
    <property type="evidence" value="ECO:0007669"/>
    <property type="project" value="InterPro"/>
</dbReference>
<dbReference type="PANTHER" id="PTHR42696:SF2">
    <property type="entry name" value="ASPARTATE AMMONIA-LYASE"/>
    <property type="match status" value="1"/>
</dbReference>
<evidence type="ECO:0000256" key="7">
    <source>
        <dbReference type="RuleBase" id="RU362017"/>
    </source>
</evidence>
<dbReference type="AlphaFoldDB" id="A0A1E5LA63"/>
<accession>A0A1E5LA63</accession>
<sequence length="475" mass="52660">MAVEVHHRIEKDFLGEKEIPLDKYYGIHTVRALENFPITGYNIHQSLIVSLAAVKKAAALANMDAGHLDTVLGQAIVKAAGEIMQGKLHDQFAVDPIQGGAGTSLNMNTNEVICNRALEIMGKMKGDYESLHPINHVNKSQSTNDVVPTAIHIAVIYMLDMLLDTIEDLYQAFQDKAKEFDSILKMGRTHLQDAVPIRLGQEFEAYAAVIFRDIQRIQRTQQHLLNVNIGGTAIGTAINTDHVYLEQVLAHLREITDLPLERADHLVDATQNTDSYTEVSAALKICMVNMCKIANDIRFMASGPTTGLSEIKVPARQPGSSIMPGKVNPVMAELINQVAYQVMGNDTVISNASSAGQFELNVMVPVLSFNLIQSIHIMNHSFRVFTDYCVEGIQANMKHLQEFIDKSVGIITAVSPYIGYEKASMIAKEAVKTGKSVQELCLEHHVLSKEEIDSYLDPYRMTNPDIDLNEQKIKH</sequence>
<dbReference type="FunFam" id="1.10.275.10:FF:000001">
    <property type="entry name" value="Fumarate hydratase, mitochondrial"/>
    <property type="match status" value="1"/>
</dbReference>
<dbReference type="NCBIfam" id="TIGR00839">
    <property type="entry name" value="aspA"/>
    <property type="match status" value="1"/>
</dbReference>
<evidence type="ECO:0000313" key="10">
    <source>
        <dbReference type="EMBL" id="OEH87016.1"/>
    </source>
</evidence>
<reference evidence="10 11" key="1">
    <citation type="submission" date="2016-09" db="EMBL/GenBank/DDBJ databases">
        <title>Desulfuribacillus arsenicus sp. nov., an obligately anaerobic, dissimilatory arsenic- and antimonate-reducing bacterium isolated from anoxic sediments.</title>
        <authorList>
            <person name="Abin C.A."/>
            <person name="Hollibaugh J.T."/>
        </authorList>
    </citation>
    <scope>NUCLEOTIDE SEQUENCE [LARGE SCALE GENOMIC DNA]</scope>
    <source>
        <strain evidence="10 11">MLFW-2</strain>
    </source>
</reference>
<dbReference type="GO" id="GO:0005829">
    <property type="term" value="C:cytosol"/>
    <property type="evidence" value="ECO:0007669"/>
    <property type="project" value="TreeGrafter"/>
</dbReference>
<dbReference type="InterPro" id="IPR008948">
    <property type="entry name" value="L-Aspartase-like"/>
</dbReference>
<dbReference type="Gene3D" id="1.20.200.10">
    <property type="entry name" value="Fumarase/aspartase (Central domain)"/>
    <property type="match status" value="1"/>
</dbReference>
<dbReference type="STRING" id="1390249.BHU72_01820"/>
<dbReference type="Proteomes" id="UP000095255">
    <property type="component" value="Unassembled WGS sequence"/>
</dbReference>
<dbReference type="GO" id="GO:0008797">
    <property type="term" value="F:aspartate ammonia-lyase activity"/>
    <property type="evidence" value="ECO:0007669"/>
    <property type="project" value="UniProtKB-UniRule"/>
</dbReference>
<dbReference type="InterPro" id="IPR004708">
    <property type="entry name" value="ApsA"/>
</dbReference>
<dbReference type="PANTHER" id="PTHR42696">
    <property type="entry name" value="ASPARTATE AMMONIA-LYASE"/>
    <property type="match status" value="1"/>
</dbReference>
<dbReference type="InterPro" id="IPR051546">
    <property type="entry name" value="Aspartate_Ammonia-Lyase"/>
</dbReference>
<dbReference type="InterPro" id="IPR024083">
    <property type="entry name" value="Fumarase/histidase_N"/>
</dbReference>